<comment type="caution">
    <text evidence="2">The sequence shown here is derived from an EMBL/GenBank/DDBJ whole genome shotgun (WGS) entry which is preliminary data.</text>
</comment>
<protein>
    <submittedName>
        <fullName evidence="2">Uncharacterized protein</fullName>
    </submittedName>
</protein>
<accession>A0ABQ6JHH6</accession>
<evidence type="ECO:0000256" key="1">
    <source>
        <dbReference type="SAM" id="MobiDB-lite"/>
    </source>
</evidence>
<feature type="region of interest" description="Disordered" evidence="1">
    <location>
        <begin position="44"/>
        <end position="66"/>
    </location>
</feature>
<name>A0ABQ6JHH6_9ACTN</name>
<sequence>MTSLLGAHADGRRGVAPDGAERAGHPRVVGEAVVLPGVGGVHARAGAHRDGAHGVDGGAARPGEADRRDLALRPLVEDVDRRLRRARHVRGEPHDGFDLGVHLEGCLD</sequence>
<feature type="region of interest" description="Disordered" evidence="1">
    <location>
        <begin position="1"/>
        <end position="24"/>
    </location>
</feature>
<evidence type="ECO:0000313" key="3">
    <source>
        <dbReference type="Proteomes" id="UP001157017"/>
    </source>
</evidence>
<dbReference type="EMBL" id="BSUZ01000001">
    <property type="protein sequence ID" value="GMA86675.1"/>
    <property type="molecule type" value="Genomic_DNA"/>
</dbReference>
<reference evidence="3" key="1">
    <citation type="journal article" date="2019" name="Int. J. Syst. Evol. Microbiol.">
        <title>The Global Catalogue of Microorganisms (GCM) 10K type strain sequencing project: providing services to taxonomists for standard genome sequencing and annotation.</title>
        <authorList>
            <consortium name="The Broad Institute Genomics Platform"/>
            <consortium name="The Broad Institute Genome Sequencing Center for Infectious Disease"/>
            <person name="Wu L."/>
            <person name="Ma J."/>
        </authorList>
    </citation>
    <scope>NUCLEOTIDE SEQUENCE [LARGE SCALE GENOMIC DNA]</scope>
    <source>
        <strain evidence="3">NBRC 108730</strain>
    </source>
</reference>
<gene>
    <name evidence="2" type="ORF">GCM10025868_19250</name>
</gene>
<proteinExistence type="predicted"/>
<keyword evidence="3" id="KW-1185">Reference proteome</keyword>
<feature type="compositionally biased region" description="Basic and acidic residues" evidence="1">
    <location>
        <begin position="9"/>
        <end position="24"/>
    </location>
</feature>
<evidence type="ECO:0000313" key="2">
    <source>
        <dbReference type="EMBL" id="GMA86675.1"/>
    </source>
</evidence>
<dbReference type="Proteomes" id="UP001157017">
    <property type="component" value="Unassembled WGS sequence"/>
</dbReference>
<organism evidence="2 3">
    <name type="scientific">Angustibacter aerolatus</name>
    <dbReference type="NCBI Taxonomy" id="1162965"/>
    <lineage>
        <taxon>Bacteria</taxon>
        <taxon>Bacillati</taxon>
        <taxon>Actinomycetota</taxon>
        <taxon>Actinomycetes</taxon>
        <taxon>Kineosporiales</taxon>
        <taxon>Kineosporiaceae</taxon>
    </lineage>
</organism>